<organism evidence="3 4">
    <name type="scientific">Amycolatopsis alba DSM 44262</name>
    <dbReference type="NCBI Taxonomy" id="1125972"/>
    <lineage>
        <taxon>Bacteria</taxon>
        <taxon>Bacillati</taxon>
        <taxon>Actinomycetota</taxon>
        <taxon>Actinomycetes</taxon>
        <taxon>Pseudonocardiales</taxon>
        <taxon>Pseudonocardiaceae</taxon>
        <taxon>Amycolatopsis</taxon>
    </lineage>
</organism>
<dbReference type="EMBL" id="NMQU01000149">
    <property type="protein sequence ID" value="OXM43408.1"/>
    <property type="molecule type" value="Genomic_DNA"/>
</dbReference>
<gene>
    <name evidence="3" type="ORF">CFP75_38575</name>
</gene>
<evidence type="ECO:0000313" key="4">
    <source>
        <dbReference type="Proteomes" id="UP000215563"/>
    </source>
</evidence>
<accession>A0A229R9S7</accession>
<keyword evidence="4" id="KW-1185">Reference proteome</keyword>
<protein>
    <submittedName>
        <fullName evidence="3">Uncharacterized protein</fullName>
    </submittedName>
</protein>
<keyword evidence="2" id="KW-0812">Transmembrane</keyword>
<sequence length="125" mass="12616">MNVAAVKVAPRVNVAPPKLTGGGTHLAGLTGALALSTTGTGGWCWSAALGVWATIGLGTGLVLTPVGRVLRRSRAAETSGSRCPTTSPRSPVRTSASRSATRPSRGWIAAWRVCPVIGGSGVVDQ</sequence>
<evidence type="ECO:0000313" key="3">
    <source>
        <dbReference type="EMBL" id="OXM43408.1"/>
    </source>
</evidence>
<keyword evidence="2" id="KW-1133">Transmembrane helix</keyword>
<feature type="compositionally biased region" description="Low complexity" evidence="1">
    <location>
        <begin position="78"/>
        <end position="104"/>
    </location>
</feature>
<evidence type="ECO:0000256" key="2">
    <source>
        <dbReference type="SAM" id="Phobius"/>
    </source>
</evidence>
<dbReference type="Proteomes" id="UP000215563">
    <property type="component" value="Unassembled WGS sequence"/>
</dbReference>
<keyword evidence="2" id="KW-0472">Membrane</keyword>
<feature type="transmembrane region" description="Helical" evidence="2">
    <location>
        <begin position="45"/>
        <end position="64"/>
    </location>
</feature>
<comment type="caution">
    <text evidence="3">The sequence shown here is derived from an EMBL/GenBank/DDBJ whole genome shotgun (WGS) entry which is preliminary data.</text>
</comment>
<dbReference type="AlphaFoldDB" id="A0A229R9S7"/>
<evidence type="ECO:0000256" key="1">
    <source>
        <dbReference type="SAM" id="MobiDB-lite"/>
    </source>
</evidence>
<feature type="region of interest" description="Disordered" evidence="1">
    <location>
        <begin position="73"/>
        <end position="104"/>
    </location>
</feature>
<name>A0A229R9S7_AMYAL</name>
<dbReference type="RefSeq" id="WP_084702174.1">
    <property type="nucleotide sequence ID" value="NZ_KB913032.1"/>
</dbReference>
<reference evidence="3 4" key="1">
    <citation type="submission" date="2017-07" db="EMBL/GenBank/DDBJ databases">
        <title>Amycolatopsis alba DSM 44262 Genome sequencing and assembly.</title>
        <authorList>
            <person name="Kaur N."/>
            <person name="Mayilraj S."/>
        </authorList>
    </citation>
    <scope>NUCLEOTIDE SEQUENCE [LARGE SCALE GENOMIC DNA]</scope>
    <source>
        <strain evidence="3 4">DSM 44262</strain>
    </source>
</reference>
<proteinExistence type="predicted"/>